<dbReference type="HOGENOM" id="CLU_446162_0_0_1"/>
<evidence type="ECO:0000313" key="2">
    <source>
        <dbReference type="Proteomes" id="UP000030672"/>
    </source>
</evidence>
<protein>
    <submittedName>
        <fullName evidence="1">Uncharacterized protein</fullName>
    </submittedName>
</protein>
<dbReference type="GeneID" id="63916260"/>
<sequence length="615" mass="69274">MSFGWSIGDVILLAQYSWKVYESFADGSLNAANEYDRFKREYRQVITCLERLADVSPDLASLTGFDETLGDTIKFVDKHRALTAKVTRPLITTSPRTSNRLRDFLEQLERSYQTATWPIYREEAEKLHGQLDRVVAIATLHATTTTLKNTQGIERQSNDIMRAVKSLSDKVNFVLKRIAPTSFTSTSDVDLDYLMTLSHTSFNQPDPLLQVIGDLDRSKSPEDMLRLLHQFSQKMGYLIMRDSRGVRPVPRSQALNSQGSITIERIVPVLQLLDSARTVADTALGLPRTQSRVQRHSASASLEARADDWDVFGQWLKWHMLHDISPEPIQTNRSAQPAVIASMSQSPPTSPGASEVPQQYLTGQPRDISPSIIGSPLPEPVWTPSTEAFSTPGTIFTSASSQRRFSSIDLGSSYIEDSTHLASATWPVSIVLENKRTFDALLEILVSPSGTVEKLRSKTRDHKFTLYHVPSGGTNRNNTFIPWIDNSRVHKSSMNEARLQFKGSHQVIVKDEKTHRSTIYNTRPVYRFDEVEDLLYVQEKLIGKSVVATFDVVRIATRAGEDYCASETLRVLEDAERQRSFLYYAHKMPSKSVTTNPGFVEWSCKQIISYGLGLY</sequence>
<gene>
    <name evidence="1" type="ORF">M437DRAFT_55496</name>
</gene>
<evidence type="ECO:0000313" key="1">
    <source>
        <dbReference type="EMBL" id="KEQ59971.1"/>
    </source>
</evidence>
<accession>A0A074WBU6</accession>
<keyword evidence="2" id="KW-1185">Reference proteome</keyword>
<dbReference type="AlphaFoldDB" id="A0A074WBU6"/>
<reference evidence="1 2" key="1">
    <citation type="journal article" date="2014" name="BMC Genomics">
        <title>Genome sequencing of four Aureobasidium pullulans varieties: biotechnological potential, stress tolerance, and description of new species.</title>
        <authorList>
            <person name="Gostin Ar C."/>
            <person name="Ohm R.A."/>
            <person name="Kogej T."/>
            <person name="Sonjak S."/>
            <person name="Turk M."/>
            <person name="Zajc J."/>
            <person name="Zalar P."/>
            <person name="Grube M."/>
            <person name="Sun H."/>
            <person name="Han J."/>
            <person name="Sharma A."/>
            <person name="Chiniquy J."/>
            <person name="Ngan C.Y."/>
            <person name="Lipzen A."/>
            <person name="Barry K."/>
            <person name="Grigoriev I.V."/>
            <person name="Gunde-Cimerman N."/>
        </authorList>
    </citation>
    <scope>NUCLEOTIDE SEQUENCE [LARGE SCALE GENOMIC DNA]</scope>
    <source>
        <strain evidence="1 2">CBS 110374</strain>
    </source>
</reference>
<name>A0A074WBU6_AURM1</name>
<dbReference type="RefSeq" id="XP_040876994.1">
    <property type="nucleotide sequence ID" value="XM_041022887.1"/>
</dbReference>
<dbReference type="EMBL" id="KL584845">
    <property type="protein sequence ID" value="KEQ59971.1"/>
    <property type="molecule type" value="Genomic_DNA"/>
</dbReference>
<dbReference type="Proteomes" id="UP000030672">
    <property type="component" value="Unassembled WGS sequence"/>
</dbReference>
<organism evidence="1 2">
    <name type="scientific">Aureobasidium melanogenum (strain CBS 110374)</name>
    <name type="common">Aureobasidium pullulans var. melanogenum</name>
    <dbReference type="NCBI Taxonomy" id="1043003"/>
    <lineage>
        <taxon>Eukaryota</taxon>
        <taxon>Fungi</taxon>
        <taxon>Dikarya</taxon>
        <taxon>Ascomycota</taxon>
        <taxon>Pezizomycotina</taxon>
        <taxon>Dothideomycetes</taxon>
        <taxon>Dothideomycetidae</taxon>
        <taxon>Dothideales</taxon>
        <taxon>Saccotheciaceae</taxon>
        <taxon>Aureobasidium</taxon>
    </lineage>
</organism>
<proteinExistence type="predicted"/>